<dbReference type="GeneID" id="92870589"/>
<dbReference type="OrthoDB" id="5188793at2"/>
<proteinExistence type="predicted"/>
<sequence>MPDHGVDLAADLYRMLVVAEDDLPSVAAVYGDVVAKYGRARSGLDGAMTRPGHFGGAALGPVHAAWVELHAAAAKFLTDTQANLNDTATALAKAAEMYATTDRTAADQLHKLIAERGEPTPGR</sequence>
<dbReference type="eggNOG" id="ENOG503483G">
    <property type="taxonomic scope" value="Bacteria"/>
</dbReference>
<evidence type="ECO:0000313" key="1">
    <source>
        <dbReference type="EMBL" id="ADJ44607.1"/>
    </source>
</evidence>
<organism evidence="1 2">
    <name type="scientific">Amycolatopsis mediterranei (strain U-32)</name>
    <dbReference type="NCBI Taxonomy" id="749927"/>
    <lineage>
        <taxon>Bacteria</taxon>
        <taxon>Bacillati</taxon>
        <taxon>Actinomycetota</taxon>
        <taxon>Actinomycetes</taxon>
        <taxon>Pseudonocardiales</taxon>
        <taxon>Pseudonocardiaceae</taxon>
        <taxon>Amycolatopsis</taxon>
    </lineage>
</organism>
<dbReference type="Pfam" id="PF10824">
    <property type="entry name" value="T7SS_ESX_EspC"/>
    <property type="match status" value="1"/>
</dbReference>
<protein>
    <recommendedName>
        <fullName evidence="3">ESX-1 secretion-associated protein</fullName>
    </recommendedName>
</protein>
<evidence type="ECO:0000313" key="2">
    <source>
        <dbReference type="Proteomes" id="UP000000328"/>
    </source>
</evidence>
<dbReference type="InterPro" id="IPR022536">
    <property type="entry name" value="EspC"/>
</dbReference>
<reference evidence="1 2" key="1">
    <citation type="journal article" date="2010" name="Cell Res.">
        <title>Complete genome sequence of the rifamycin SV-producing Amycolatopsis mediterranei U32 revealed its genetic characteristics in phylogeny and metabolism.</title>
        <authorList>
            <person name="Zhao W."/>
            <person name="Zhong Y."/>
            <person name="Yuan H."/>
            <person name="Wang J."/>
            <person name="Zheng H."/>
            <person name="Wang Y."/>
            <person name="Cen X."/>
            <person name="Xu F."/>
            <person name="Bai J."/>
            <person name="Han X."/>
            <person name="Lu G."/>
            <person name="Zhu Y."/>
            <person name="Shao Z."/>
            <person name="Yan H."/>
            <person name="Li C."/>
            <person name="Peng N."/>
            <person name="Zhang Z."/>
            <person name="Zhang Y."/>
            <person name="Lin W."/>
            <person name="Fan Y."/>
            <person name="Qin Z."/>
            <person name="Hu Y."/>
            <person name="Zhu B."/>
            <person name="Wang S."/>
            <person name="Ding X."/>
            <person name="Zhao G.P."/>
        </authorList>
    </citation>
    <scope>NUCLEOTIDE SEQUENCE [LARGE SCALE GENOMIC DNA]</scope>
    <source>
        <strain evidence="2">U-32</strain>
    </source>
</reference>
<gene>
    <name evidence="1" type="ordered locus">AMED_2812</name>
</gene>
<dbReference type="GO" id="GO:0009306">
    <property type="term" value="P:protein secretion"/>
    <property type="evidence" value="ECO:0007669"/>
    <property type="project" value="InterPro"/>
</dbReference>
<dbReference type="HOGENOM" id="CLU_2010455_0_0_11"/>
<dbReference type="EMBL" id="CP002000">
    <property type="protein sequence ID" value="ADJ44607.1"/>
    <property type="molecule type" value="Genomic_DNA"/>
</dbReference>
<dbReference type="Proteomes" id="UP000000328">
    <property type="component" value="Chromosome"/>
</dbReference>
<dbReference type="AlphaFoldDB" id="A0A0H3D310"/>
<name>A0A0H3D310_AMYMU</name>
<dbReference type="KEGG" id="amd:AMED_2812"/>
<dbReference type="PATRIC" id="fig|749927.5.peg.2904"/>
<dbReference type="RefSeq" id="WP_013224680.1">
    <property type="nucleotide sequence ID" value="NC_014318.1"/>
</dbReference>
<evidence type="ECO:0008006" key="3">
    <source>
        <dbReference type="Google" id="ProtNLM"/>
    </source>
</evidence>
<accession>A0A0H3D310</accession>